<keyword evidence="2" id="KW-0106">Calcium</keyword>
<keyword evidence="4" id="KW-1185">Reference proteome</keyword>
<protein>
    <recommendedName>
        <fullName evidence="5">C2 domain-containing protein</fullName>
    </recommendedName>
</protein>
<dbReference type="OrthoDB" id="419768at2759"/>
<dbReference type="PANTHER" id="PTHR46502">
    <property type="entry name" value="C2 DOMAIN-CONTAINING"/>
    <property type="match status" value="1"/>
</dbReference>
<evidence type="ECO:0000256" key="1">
    <source>
        <dbReference type="ARBA" id="ARBA00022723"/>
    </source>
</evidence>
<evidence type="ECO:0000313" key="4">
    <source>
        <dbReference type="Proteomes" id="UP000729402"/>
    </source>
</evidence>
<evidence type="ECO:0008006" key="5">
    <source>
        <dbReference type="Google" id="ProtNLM"/>
    </source>
</evidence>
<evidence type="ECO:0000256" key="2">
    <source>
        <dbReference type="ARBA" id="ARBA00022837"/>
    </source>
</evidence>
<keyword evidence="1" id="KW-0479">Metal-binding</keyword>
<evidence type="ECO:0000313" key="3">
    <source>
        <dbReference type="EMBL" id="KAG8037925.1"/>
    </source>
</evidence>
<sequence length="117" mass="13389">MVHGTLEVLLVGAKGLENTDYLSFKDDPSEEHLCMMKRQTGEREALDMKLPFVGNMDPYTILRCHSQEQRSSIASGCPPPWSPRGLRWMEAILRLVKIAAASFFVVLRQWQQKKMLP</sequence>
<dbReference type="GO" id="GO:0046872">
    <property type="term" value="F:metal ion binding"/>
    <property type="evidence" value="ECO:0007669"/>
    <property type="project" value="UniProtKB-KW"/>
</dbReference>
<dbReference type="Proteomes" id="UP000729402">
    <property type="component" value="Unassembled WGS sequence"/>
</dbReference>
<gene>
    <name evidence="3" type="ORF">GUJ93_ZPchr0024g29084</name>
</gene>
<accession>A0A8J5QP69</accession>
<proteinExistence type="predicted"/>
<reference evidence="3" key="2">
    <citation type="submission" date="2021-02" db="EMBL/GenBank/DDBJ databases">
        <authorList>
            <person name="Kimball J.A."/>
            <person name="Haas M.W."/>
            <person name="Macchietto M."/>
            <person name="Kono T."/>
            <person name="Duquette J."/>
            <person name="Shao M."/>
        </authorList>
    </citation>
    <scope>NUCLEOTIDE SEQUENCE</scope>
    <source>
        <tissue evidence="3">Fresh leaf tissue</tissue>
    </source>
</reference>
<dbReference type="AlphaFoldDB" id="A0A8J5QP69"/>
<organism evidence="3 4">
    <name type="scientific">Zizania palustris</name>
    <name type="common">Northern wild rice</name>
    <dbReference type="NCBI Taxonomy" id="103762"/>
    <lineage>
        <taxon>Eukaryota</taxon>
        <taxon>Viridiplantae</taxon>
        <taxon>Streptophyta</taxon>
        <taxon>Embryophyta</taxon>
        <taxon>Tracheophyta</taxon>
        <taxon>Spermatophyta</taxon>
        <taxon>Magnoliopsida</taxon>
        <taxon>Liliopsida</taxon>
        <taxon>Poales</taxon>
        <taxon>Poaceae</taxon>
        <taxon>BOP clade</taxon>
        <taxon>Oryzoideae</taxon>
        <taxon>Oryzeae</taxon>
        <taxon>Zizaniinae</taxon>
        <taxon>Zizania</taxon>
    </lineage>
</organism>
<dbReference type="PANTHER" id="PTHR46502:SF1">
    <property type="entry name" value="OS02G0640000 PROTEIN"/>
    <property type="match status" value="1"/>
</dbReference>
<dbReference type="EMBL" id="JAAALK010002057">
    <property type="protein sequence ID" value="KAG8037925.1"/>
    <property type="molecule type" value="Genomic_DNA"/>
</dbReference>
<reference evidence="3" key="1">
    <citation type="journal article" date="2021" name="bioRxiv">
        <title>Whole Genome Assembly and Annotation of Northern Wild Rice, Zizania palustris L., Supports a Whole Genome Duplication in the Zizania Genus.</title>
        <authorList>
            <person name="Haas M."/>
            <person name="Kono T."/>
            <person name="Macchietto M."/>
            <person name="Millas R."/>
            <person name="McGilp L."/>
            <person name="Shao M."/>
            <person name="Duquette J."/>
            <person name="Hirsch C.N."/>
            <person name="Kimball J."/>
        </authorList>
    </citation>
    <scope>NUCLEOTIDE SEQUENCE</scope>
    <source>
        <tissue evidence="3">Fresh leaf tissue</tissue>
    </source>
</reference>
<comment type="caution">
    <text evidence="3">The sequence shown here is derived from an EMBL/GenBank/DDBJ whole genome shotgun (WGS) entry which is preliminary data.</text>
</comment>
<name>A0A8J5QP69_ZIZPA</name>